<accession>A0ACC6KUD5</accession>
<evidence type="ECO:0000313" key="1">
    <source>
        <dbReference type="EMBL" id="MDR6782716.1"/>
    </source>
</evidence>
<dbReference type="Proteomes" id="UP001246858">
    <property type="component" value="Unassembled WGS sequence"/>
</dbReference>
<evidence type="ECO:0000313" key="2">
    <source>
        <dbReference type="Proteomes" id="UP001246858"/>
    </source>
</evidence>
<sequence length="127" mass="15322">MNKTRFTNKTEFIEKVAFRRQLRLEATPAERLLWYALRDRRFKQIKFRRQHSIGAYTVDFYCAQYRLVIELDGAVHDDIAQSAYDMNRDAFIRSQRYQVLRFQNADVFDCMECVLTKIEETILHLKC</sequence>
<keyword evidence="1" id="KW-0378">Hydrolase</keyword>
<keyword evidence="1" id="KW-0540">Nuclease</keyword>
<gene>
    <name evidence="1" type="ORF">J2X78_001268</name>
</gene>
<reference evidence="1" key="1">
    <citation type="submission" date="2023-07" db="EMBL/GenBank/DDBJ databases">
        <title>Sorghum-associated microbial communities from plants grown in Nebraska, USA.</title>
        <authorList>
            <person name="Schachtman D."/>
        </authorList>
    </citation>
    <scope>NUCLEOTIDE SEQUENCE</scope>
    <source>
        <strain evidence="1">2697</strain>
    </source>
</reference>
<keyword evidence="2" id="KW-1185">Reference proteome</keyword>
<name>A0ACC6KUD5_9SPHI</name>
<proteinExistence type="predicted"/>
<keyword evidence="1" id="KW-0255">Endonuclease</keyword>
<dbReference type="EMBL" id="JAVDTF010000001">
    <property type="protein sequence ID" value="MDR6782716.1"/>
    <property type="molecule type" value="Genomic_DNA"/>
</dbReference>
<comment type="caution">
    <text evidence="1">The sequence shown here is derived from an EMBL/GenBank/DDBJ whole genome shotgun (WGS) entry which is preliminary data.</text>
</comment>
<protein>
    <submittedName>
        <fullName evidence="1">Very-short-patch-repair endonuclease</fullName>
    </submittedName>
</protein>
<organism evidence="1 2">
    <name type="scientific">Pedobacter africanus</name>
    <dbReference type="NCBI Taxonomy" id="151894"/>
    <lineage>
        <taxon>Bacteria</taxon>
        <taxon>Pseudomonadati</taxon>
        <taxon>Bacteroidota</taxon>
        <taxon>Sphingobacteriia</taxon>
        <taxon>Sphingobacteriales</taxon>
        <taxon>Sphingobacteriaceae</taxon>
        <taxon>Pedobacter</taxon>
    </lineage>
</organism>